<dbReference type="GO" id="GO:0005829">
    <property type="term" value="C:cytosol"/>
    <property type="evidence" value="ECO:0007669"/>
    <property type="project" value="TreeGrafter"/>
</dbReference>
<feature type="region of interest" description="Disordered" evidence="3">
    <location>
        <begin position="884"/>
        <end position="903"/>
    </location>
</feature>
<feature type="compositionally biased region" description="Polar residues" evidence="3">
    <location>
        <begin position="353"/>
        <end position="380"/>
    </location>
</feature>
<feature type="region of interest" description="Disordered" evidence="3">
    <location>
        <begin position="284"/>
        <end position="334"/>
    </location>
</feature>
<evidence type="ECO:0000256" key="1">
    <source>
        <dbReference type="ARBA" id="ARBA00022884"/>
    </source>
</evidence>
<feature type="region of interest" description="Disordered" evidence="3">
    <location>
        <begin position="1081"/>
        <end position="1104"/>
    </location>
</feature>
<name>A0A6A2YRB0_HIBSY</name>
<feature type="region of interest" description="Disordered" evidence="3">
    <location>
        <begin position="349"/>
        <end position="380"/>
    </location>
</feature>
<evidence type="ECO:0000313" key="7">
    <source>
        <dbReference type="Proteomes" id="UP000436088"/>
    </source>
</evidence>
<dbReference type="PROSITE" id="PS50102">
    <property type="entry name" value="RRM"/>
    <property type="match status" value="1"/>
</dbReference>
<dbReference type="Proteomes" id="UP000436088">
    <property type="component" value="Unassembled WGS sequence"/>
</dbReference>
<evidence type="ECO:0000259" key="4">
    <source>
        <dbReference type="PROSITE" id="PS50102"/>
    </source>
</evidence>
<proteinExistence type="predicted"/>
<dbReference type="PROSITE" id="PS50177">
    <property type="entry name" value="NTF2_DOMAIN"/>
    <property type="match status" value="1"/>
</dbReference>
<accession>A0A6A2YRB0</accession>
<evidence type="ECO:0000259" key="5">
    <source>
        <dbReference type="PROSITE" id="PS50177"/>
    </source>
</evidence>
<feature type="compositionally biased region" description="Polar residues" evidence="3">
    <location>
        <begin position="307"/>
        <end position="329"/>
    </location>
</feature>
<dbReference type="InterPro" id="IPR043502">
    <property type="entry name" value="DNA/RNA_pol_sf"/>
</dbReference>
<dbReference type="GO" id="GO:0003729">
    <property type="term" value="F:mRNA binding"/>
    <property type="evidence" value="ECO:0007669"/>
    <property type="project" value="TreeGrafter"/>
</dbReference>
<dbReference type="SUPFAM" id="SSF54427">
    <property type="entry name" value="NTF2-like"/>
    <property type="match status" value="1"/>
</dbReference>
<feature type="domain" description="RRM" evidence="4">
    <location>
        <begin position="975"/>
        <end position="1064"/>
    </location>
</feature>
<evidence type="ECO:0000256" key="3">
    <source>
        <dbReference type="SAM" id="MobiDB-lite"/>
    </source>
</evidence>
<gene>
    <name evidence="6" type="ORF">F3Y22_tig00111308pilonHSYRG00028</name>
</gene>
<dbReference type="AlphaFoldDB" id="A0A6A2YRB0"/>
<organism evidence="6 7">
    <name type="scientific">Hibiscus syriacus</name>
    <name type="common">Rose of Sharon</name>
    <dbReference type="NCBI Taxonomy" id="106335"/>
    <lineage>
        <taxon>Eukaryota</taxon>
        <taxon>Viridiplantae</taxon>
        <taxon>Streptophyta</taxon>
        <taxon>Embryophyta</taxon>
        <taxon>Tracheophyta</taxon>
        <taxon>Spermatophyta</taxon>
        <taxon>Magnoliopsida</taxon>
        <taxon>eudicotyledons</taxon>
        <taxon>Gunneridae</taxon>
        <taxon>Pentapetalae</taxon>
        <taxon>rosids</taxon>
        <taxon>malvids</taxon>
        <taxon>Malvales</taxon>
        <taxon>Malvaceae</taxon>
        <taxon>Malvoideae</taxon>
        <taxon>Hibiscus</taxon>
    </lineage>
</organism>
<feature type="domain" description="NTF2" evidence="5">
    <location>
        <begin position="19"/>
        <end position="119"/>
    </location>
</feature>
<dbReference type="CDD" id="cd00590">
    <property type="entry name" value="RRM_SF"/>
    <property type="match status" value="1"/>
</dbReference>
<keyword evidence="1 2" id="KW-0694">RNA-binding</keyword>
<feature type="region of interest" description="Disordered" evidence="3">
    <location>
        <begin position="135"/>
        <end position="190"/>
    </location>
</feature>
<dbReference type="InterPro" id="IPR002075">
    <property type="entry name" value="NTF2_dom"/>
</dbReference>
<dbReference type="PANTHER" id="PTHR10693:SF20">
    <property type="entry name" value="AT27578P"/>
    <property type="match status" value="1"/>
</dbReference>
<dbReference type="InterPro" id="IPR039539">
    <property type="entry name" value="Ras_GTPase_bind_prot"/>
</dbReference>
<dbReference type="SMART" id="SM00360">
    <property type="entry name" value="RRM"/>
    <property type="match status" value="1"/>
</dbReference>
<dbReference type="SUPFAM" id="SSF54928">
    <property type="entry name" value="RNA-binding domain, RBD"/>
    <property type="match status" value="1"/>
</dbReference>
<dbReference type="Gene3D" id="3.30.70.330">
    <property type="match status" value="1"/>
</dbReference>
<reference evidence="6" key="1">
    <citation type="submission" date="2019-09" db="EMBL/GenBank/DDBJ databases">
        <title>Draft genome information of white flower Hibiscus syriacus.</title>
        <authorList>
            <person name="Kim Y.-M."/>
        </authorList>
    </citation>
    <scope>NUCLEOTIDE SEQUENCE [LARGE SCALE GENOMIC DNA]</scope>
    <source>
        <strain evidence="6">YM2019G1</strain>
    </source>
</reference>
<comment type="caution">
    <text evidence="6">The sequence shown here is derived from an EMBL/GenBank/DDBJ whole genome shotgun (WGS) entry which is preliminary data.</text>
</comment>
<dbReference type="InterPro" id="IPR018222">
    <property type="entry name" value="Nuclear_transport_factor_2_euk"/>
</dbReference>
<dbReference type="Gene3D" id="3.10.450.50">
    <property type="match status" value="1"/>
</dbReference>
<sequence>MTSSEQVHAEVAAPTGDVVGNAFVHQYYHILHQSPELVHRFYHDSSKLGRPEESGVMISKWLCLTGVTIEITTVDAQDSHNGGVLVLVTGYLTGNDNLKMKFTESFLAPQDKGYFVLNDTPLSVKSVAVRPLQLEPPPPKYSLSNGDQKLSPISSRNDAVHRGSANKKPLKNPIAGQGRRPSRGRGRAARFTDPVYDTNIDLPPAPKIDMMTLVRGAPDSSSEPTRVMLDETLGPIRRAPIEAEDWLHDTERCMDQLGLDPAKRYLMKHDEEVDTLALDRYRVDRERPRKSFGPTKSSARPGKRTRTSTLQKSTTSSRPVASPPSTVSRGDSLDLPQVLPCDYYGNQHRGECPTQTPARSHVSVQTPTRGRSQGKTSGSASRCYYGYDSSRIISGCEYGIPALSYGGSRVNLDCEYKRVTLKTSDGQIVVLVVSEFPDVFPEELPGLPPDREVEFEIETYLGSTPVFMAPYRMAPKELKGLKEVSFLGYIISVRGIQVDLSKIEATVSWKRPNNVLEAPVLTKHEPGKDFTVYSDTSHSGHGCVLMQEGKKKLNLRQRHWLEPLMDNDCMIDYHQGKANVIADALSRKEITDLSEAHSIPYVMHPGGDKICQNLRERLHGVPLSIISDRDLRFTSRFLKALHEALVRETKDIVRLIRDHLKEAFDRKNSYADQRRKYIQFEVGDQILNRDERVLRNKRIPMVKVQWSNRGPAEATWEIKESIKTQFPHLFTPAGEMSLGRHCTRHHALAVRMVVSCRSRKFLELVQANPNQVLETYLIARQLNPALLDPFNQDEEWRFNSDQAGKSYGCSSGELHMVYGKRAGSRGYTEASLTPEQDLSLALENHIEQSTALPEEGNGPETCNPSENEDGFIEEEAPVAEVVDEFPGDSQMLSDSKPKTEELPKKSYASIERVLKENAVPSSVPTRSLVMYAVKSHGRLGIGASPTAPASASDEQISSNNVTENGYNHDSEAKGPSIYVKGLPLNATPSMLENEFKKFGPIKSDGIQVRNQKGFCFGFVEFEMASSVQSAIEGARWCGNYGGGGRGYSRREFGNRSISRGYSNRGDGYQRGEHMGRNGVRVNRSGEPPFNAAAKNVAPRVSAPA</sequence>
<dbReference type="InterPro" id="IPR012677">
    <property type="entry name" value="Nucleotide-bd_a/b_plait_sf"/>
</dbReference>
<dbReference type="CDD" id="cd00780">
    <property type="entry name" value="NTF2"/>
    <property type="match status" value="1"/>
</dbReference>
<evidence type="ECO:0000313" key="6">
    <source>
        <dbReference type="EMBL" id="KAE8681805.1"/>
    </source>
</evidence>
<evidence type="ECO:0000256" key="2">
    <source>
        <dbReference type="PROSITE-ProRule" id="PRU00176"/>
    </source>
</evidence>
<dbReference type="SUPFAM" id="SSF56672">
    <property type="entry name" value="DNA/RNA polymerases"/>
    <property type="match status" value="1"/>
</dbReference>
<dbReference type="EMBL" id="VEPZ02001300">
    <property type="protein sequence ID" value="KAE8681805.1"/>
    <property type="molecule type" value="Genomic_DNA"/>
</dbReference>
<keyword evidence="7" id="KW-1185">Reference proteome</keyword>
<dbReference type="InterPro" id="IPR035979">
    <property type="entry name" value="RBD_domain_sf"/>
</dbReference>
<dbReference type="Pfam" id="PF00076">
    <property type="entry name" value="RRM_1"/>
    <property type="match status" value="1"/>
</dbReference>
<dbReference type="InterPro" id="IPR000504">
    <property type="entry name" value="RRM_dom"/>
</dbReference>
<dbReference type="GO" id="GO:1990904">
    <property type="term" value="C:ribonucleoprotein complex"/>
    <property type="evidence" value="ECO:0007669"/>
    <property type="project" value="TreeGrafter"/>
</dbReference>
<protein>
    <submittedName>
        <fullName evidence="6">Nuclear transport factor 2 family protein with RNA binding domain</fullName>
    </submittedName>
</protein>
<feature type="compositionally biased region" description="Polar residues" evidence="3">
    <location>
        <begin position="142"/>
        <end position="157"/>
    </location>
</feature>
<dbReference type="InterPro" id="IPR032710">
    <property type="entry name" value="NTF2-like_dom_sf"/>
</dbReference>
<dbReference type="PANTHER" id="PTHR10693">
    <property type="entry name" value="RAS GTPASE-ACTIVATING PROTEIN-BINDING PROTEIN"/>
    <property type="match status" value="1"/>
</dbReference>
<dbReference type="Pfam" id="PF02136">
    <property type="entry name" value="NTF2"/>
    <property type="match status" value="1"/>
</dbReference>